<dbReference type="GeneID" id="17699711"/>
<accession>U3PIQ2</accession>
<dbReference type="EMBL" id="KC853746">
    <property type="protein sequence ID" value="AGW43615.1"/>
    <property type="molecule type" value="Genomic_DNA"/>
</dbReference>
<evidence type="ECO:0000313" key="1">
    <source>
        <dbReference type="EMBL" id="AGW43615.1"/>
    </source>
</evidence>
<name>U3PIQ2_9CAUD</name>
<dbReference type="OrthoDB" id="40618at10239"/>
<proteinExistence type="predicted"/>
<keyword evidence="2" id="KW-1185">Reference proteome</keyword>
<sequence>MIFFGKHFPLMNEEGTGASGGGVVMSGDAAAAAVAAAQAAAAAPVAAPAAAPAAAAPAAPAAATPAEPAGKEGEDGSFEWVKTGHASLDIALGWLGKQGLGETNELVQLAARTGNFDGLKAHFAQNATPGSAEMLSILESSFKDYVETQNANIEKETASQVEFLGGPERANAVIEWASTNAEPAEKQAFNAMMDAGGFQARAALAYVSSLYDKHTGTSEHDAIVGAQVTNGNAGRGGPQAPTTPISRVQFAEEGQKLYQQYGEGYQQTAAYRALARRVQR</sequence>
<organism evidence="1 2">
    <name type="scientific">Burkholderia phage JG068</name>
    <dbReference type="NCBI Taxonomy" id="1401297"/>
    <lineage>
        <taxon>Viruses</taxon>
        <taxon>Duplodnaviria</taxon>
        <taxon>Heunggongvirae</taxon>
        <taxon>Uroviricota</taxon>
        <taxon>Caudoviricetes</taxon>
        <taxon>Autographivirales</taxon>
        <taxon>Autonotataviridae</taxon>
        <taxon>Mguuvirus</taxon>
        <taxon>Mguuvirus JG068</taxon>
    </lineage>
</organism>
<dbReference type="KEGG" id="vg:17699711"/>
<dbReference type="Proteomes" id="UP000016892">
    <property type="component" value="Segment"/>
</dbReference>
<gene>
    <name evidence="1" type="ORF">JG068_033</name>
</gene>
<dbReference type="RefSeq" id="YP_008853872.1">
    <property type="nucleotide sequence ID" value="NC_022916.1"/>
</dbReference>
<evidence type="ECO:0000313" key="2">
    <source>
        <dbReference type="Proteomes" id="UP000016892"/>
    </source>
</evidence>
<protein>
    <submittedName>
        <fullName evidence="1">Scaffolding protein</fullName>
    </submittedName>
</protein>
<reference evidence="1 2" key="1">
    <citation type="journal article" date="2013" name="BMC Genomics">
        <title>Genomic characterization of JG068, a novel virulent podovirus active against Burkholderia cenocepacia.</title>
        <authorList>
            <person name="Lynch K.H."/>
            <person name="Abdu A.H."/>
            <person name="Schobert M."/>
            <person name="Dennis J.J."/>
        </authorList>
    </citation>
    <scope>NUCLEOTIDE SEQUENCE [LARGE SCALE GENOMIC DNA]</scope>
</reference>